<dbReference type="Gene3D" id="3.50.30.60">
    <property type="entry name" value="LD-carboxypeptidase A C-terminal domain-like"/>
    <property type="match status" value="1"/>
</dbReference>
<name>I2F413_9BACT</name>
<feature type="active site" description="Charge relay system" evidence="6">
    <location>
        <position position="280"/>
    </location>
</feature>
<dbReference type="InterPro" id="IPR040921">
    <property type="entry name" value="Peptidase_S66C"/>
</dbReference>
<keyword evidence="5" id="KW-0720">Serine protease</keyword>
<dbReference type="GO" id="GO:0008236">
    <property type="term" value="F:serine-type peptidase activity"/>
    <property type="evidence" value="ECO:0007669"/>
    <property type="project" value="UniProtKB-KW"/>
</dbReference>
<proteinExistence type="inferred from homology"/>
<dbReference type="Pfam" id="PF17676">
    <property type="entry name" value="Peptidase_S66C"/>
    <property type="match status" value="1"/>
</dbReference>
<sequence precursor="true">MRRVWLILMLCVGMFLTSSVLISKEIRTIFVTAPASFPERSKLEAGVSALRNVGYRVIVGRSCEVSLSSREKANELNDAFANPEYDAIIAARGGYGSYNLLDWLDWEVIASNPKPLVGYSDITALLLSIYFKTGQTTFHGPMVAVELGSDTRSVQNIAAIFNGERTIRFNYQSIPVIEGKMIGRLIPANLSLFQALQGTEYLGSLKDAILVLEDVSETKESLERMIWNIAHLDDFSSLRGVVFAGFTEIKNGDLDDIKRMIHDYFLDKEIPVWIGLPSYHGDFPKVVLPVGRWVEIDMEKGTIEIVSVPEAKIK</sequence>
<dbReference type="PANTHER" id="PTHR30237:SF2">
    <property type="entry name" value="MUREIN TETRAPEPTIDE CARBOXYPEPTIDASE"/>
    <property type="match status" value="1"/>
</dbReference>
<dbReference type="SUPFAM" id="SSF52317">
    <property type="entry name" value="Class I glutamine amidotransferase-like"/>
    <property type="match status" value="1"/>
</dbReference>
<dbReference type="GO" id="GO:0006508">
    <property type="term" value="P:proteolysis"/>
    <property type="evidence" value="ECO:0007669"/>
    <property type="project" value="UniProtKB-KW"/>
</dbReference>
<accession>I2F413</accession>
<dbReference type="eggNOG" id="COG1619">
    <property type="taxonomic scope" value="Bacteria"/>
</dbReference>
<dbReference type="KEGG" id="mpg:Theba_0960"/>
<dbReference type="InterPro" id="IPR027478">
    <property type="entry name" value="LdcA_N"/>
</dbReference>
<keyword evidence="10" id="KW-1185">Reference proteome</keyword>
<dbReference type="AlphaFoldDB" id="I2F413"/>
<dbReference type="PIRSF" id="PIRSF028757">
    <property type="entry name" value="LD-carboxypeptidase"/>
    <property type="match status" value="1"/>
</dbReference>
<evidence type="ECO:0000313" key="9">
    <source>
        <dbReference type="EMBL" id="AFK06666.1"/>
    </source>
</evidence>
<dbReference type="PANTHER" id="PTHR30237">
    <property type="entry name" value="MURAMOYLTETRAPEPTIDE CARBOXYPEPTIDASE"/>
    <property type="match status" value="1"/>
</dbReference>
<dbReference type="Pfam" id="PF02016">
    <property type="entry name" value="Peptidase_S66"/>
    <property type="match status" value="1"/>
</dbReference>
<dbReference type="InterPro" id="IPR027461">
    <property type="entry name" value="Carboxypeptidase_A_C_sf"/>
</dbReference>
<gene>
    <name evidence="9" type="ORF">Theba_0960</name>
</gene>
<feature type="active site" description="Nucleophile" evidence="6">
    <location>
        <position position="120"/>
    </location>
</feature>
<feature type="domain" description="LD-carboxypeptidase C-terminal" evidence="8">
    <location>
        <begin position="183"/>
        <end position="296"/>
    </location>
</feature>
<dbReference type="InterPro" id="IPR029062">
    <property type="entry name" value="Class_I_gatase-like"/>
</dbReference>
<evidence type="ECO:0000256" key="1">
    <source>
        <dbReference type="ARBA" id="ARBA00010233"/>
    </source>
</evidence>
<feature type="active site" description="Charge relay system" evidence="6">
    <location>
        <position position="213"/>
    </location>
</feature>
<reference evidence="9 10" key="1">
    <citation type="journal article" date="2012" name="Genome Biol. Evol.">
        <title>Genome Sequence of the Mesophilic Thermotogales Bacterium Mesotoga prima MesG1.Ag.4.2 Reveals the Largest Thermotogales Genome To Date.</title>
        <authorList>
            <person name="Zhaxybayeva O."/>
            <person name="Swithers K.S."/>
            <person name="Foght J."/>
            <person name="Green A.G."/>
            <person name="Bruce D."/>
            <person name="Detter C."/>
            <person name="Han S."/>
            <person name="Teshima H."/>
            <person name="Han J."/>
            <person name="Woyke T."/>
            <person name="Pitluck S."/>
            <person name="Nolan M."/>
            <person name="Ivanova N."/>
            <person name="Pati A."/>
            <person name="Land M.L."/>
            <person name="Dlutek M."/>
            <person name="Doolittle W.F."/>
            <person name="Noll K.M."/>
            <person name="Nesbo C.L."/>
        </authorList>
    </citation>
    <scope>NUCLEOTIDE SEQUENCE [LARGE SCALE GENOMIC DNA]</scope>
    <source>
        <strain evidence="10">mesG1.Ag.4.2</strain>
    </source>
</reference>
<evidence type="ECO:0000259" key="7">
    <source>
        <dbReference type="Pfam" id="PF02016"/>
    </source>
</evidence>
<dbReference type="Gene3D" id="3.40.50.10740">
    <property type="entry name" value="Class I glutamine amidotransferase-like"/>
    <property type="match status" value="1"/>
</dbReference>
<organism evidence="9 10">
    <name type="scientific">Mesotoga prima MesG1.Ag.4.2</name>
    <dbReference type="NCBI Taxonomy" id="660470"/>
    <lineage>
        <taxon>Bacteria</taxon>
        <taxon>Thermotogati</taxon>
        <taxon>Thermotogota</taxon>
        <taxon>Thermotogae</taxon>
        <taxon>Kosmotogales</taxon>
        <taxon>Kosmotogaceae</taxon>
        <taxon>Mesotoga</taxon>
    </lineage>
</organism>
<comment type="similarity">
    <text evidence="1">Belongs to the peptidase S66 family.</text>
</comment>
<feature type="domain" description="LD-carboxypeptidase N-terminal" evidence="7">
    <location>
        <begin position="29"/>
        <end position="140"/>
    </location>
</feature>
<dbReference type="SUPFAM" id="SSF141986">
    <property type="entry name" value="LD-carboxypeptidase A C-terminal domain-like"/>
    <property type="match status" value="1"/>
</dbReference>
<dbReference type="GO" id="GO:0004180">
    <property type="term" value="F:carboxypeptidase activity"/>
    <property type="evidence" value="ECO:0007669"/>
    <property type="project" value="UniProtKB-KW"/>
</dbReference>
<keyword evidence="3" id="KW-0645">Protease</keyword>
<evidence type="ECO:0000256" key="5">
    <source>
        <dbReference type="ARBA" id="ARBA00022825"/>
    </source>
</evidence>
<evidence type="ECO:0000256" key="2">
    <source>
        <dbReference type="ARBA" id="ARBA00022645"/>
    </source>
</evidence>
<dbReference type="RefSeq" id="WP_014730687.1">
    <property type="nucleotide sequence ID" value="NC_017934.1"/>
</dbReference>
<dbReference type="HOGENOM" id="CLU_034346_3_1_0"/>
<dbReference type="CDD" id="cd07025">
    <property type="entry name" value="Peptidase_S66"/>
    <property type="match status" value="1"/>
</dbReference>
<keyword evidence="4" id="KW-0378">Hydrolase</keyword>
<dbReference type="STRING" id="660470.Theba_0960"/>
<dbReference type="GeneID" id="87106792"/>
<evidence type="ECO:0000256" key="6">
    <source>
        <dbReference type="PIRSR" id="PIRSR028757-1"/>
    </source>
</evidence>
<evidence type="ECO:0000256" key="3">
    <source>
        <dbReference type="ARBA" id="ARBA00022670"/>
    </source>
</evidence>
<dbReference type="Proteomes" id="UP000002881">
    <property type="component" value="Chromosome"/>
</dbReference>
<keyword evidence="2" id="KW-0121">Carboxypeptidase</keyword>
<evidence type="ECO:0000256" key="4">
    <source>
        <dbReference type="ARBA" id="ARBA00022801"/>
    </source>
</evidence>
<evidence type="ECO:0000313" key="10">
    <source>
        <dbReference type="Proteomes" id="UP000002881"/>
    </source>
</evidence>
<protein>
    <submittedName>
        <fullName evidence="9">Putative MccF-like protein (Microcin C7 resistance)</fullName>
    </submittedName>
</protein>
<dbReference type="InterPro" id="IPR040449">
    <property type="entry name" value="Peptidase_S66_N"/>
</dbReference>
<dbReference type="EMBL" id="CP003532">
    <property type="protein sequence ID" value="AFK06666.1"/>
    <property type="molecule type" value="Genomic_DNA"/>
</dbReference>
<dbReference type="InterPro" id="IPR003507">
    <property type="entry name" value="S66_fam"/>
</dbReference>
<evidence type="ECO:0000259" key="8">
    <source>
        <dbReference type="Pfam" id="PF17676"/>
    </source>
</evidence>